<evidence type="ECO:0000256" key="1">
    <source>
        <dbReference type="ARBA" id="ARBA00004651"/>
    </source>
</evidence>
<dbReference type="PATRIC" id="fig|44252.3.peg.2659"/>
<dbReference type="CDD" id="cd06550">
    <property type="entry name" value="TM_ABC_iron-siderophores_like"/>
    <property type="match status" value="1"/>
</dbReference>
<feature type="transmembrane region" description="Helical" evidence="8">
    <location>
        <begin position="290"/>
        <end position="312"/>
    </location>
</feature>
<dbReference type="PANTHER" id="PTHR30472:SF30">
    <property type="entry name" value="IRON-UPTAKE SYSTEM PERMEASE PROTEIN FEUB"/>
    <property type="match status" value="1"/>
</dbReference>
<organism evidence="9 10">
    <name type="scientific">Paenibacillus macerans</name>
    <name type="common">Bacillus macerans</name>
    <dbReference type="NCBI Taxonomy" id="44252"/>
    <lineage>
        <taxon>Bacteria</taxon>
        <taxon>Bacillati</taxon>
        <taxon>Bacillota</taxon>
        <taxon>Bacilli</taxon>
        <taxon>Bacillales</taxon>
        <taxon>Paenibacillaceae</taxon>
        <taxon>Paenibacillus</taxon>
    </lineage>
</organism>
<name>A0A090ZG48_PAEMA</name>
<accession>A0A090ZG48</accession>
<dbReference type="GeneID" id="77006919"/>
<dbReference type="RefSeq" id="WP_082207752.1">
    <property type="nucleotide sequence ID" value="NZ_BGML01000003.1"/>
</dbReference>
<dbReference type="AlphaFoldDB" id="A0A090ZG48"/>
<dbReference type="GO" id="GO:0022857">
    <property type="term" value="F:transmembrane transporter activity"/>
    <property type="evidence" value="ECO:0007669"/>
    <property type="project" value="InterPro"/>
</dbReference>
<feature type="transmembrane region" description="Helical" evidence="8">
    <location>
        <begin position="133"/>
        <end position="153"/>
    </location>
</feature>
<evidence type="ECO:0000256" key="6">
    <source>
        <dbReference type="ARBA" id="ARBA00022989"/>
    </source>
</evidence>
<proteinExistence type="inferred from homology"/>
<evidence type="ECO:0000256" key="8">
    <source>
        <dbReference type="SAM" id="Phobius"/>
    </source>
</evidence>
<evidence type="ECO:0000256" key="3">
    <source>
        <dbReference type="ARBA" id="ARBA00022448"/>
    </source>
</evidence>
<feature type="transmembrane region" description="Helical" evidence="8">
    <location>
        <begin position="246"/>
        <end position="270"/>
    </location>
</feature>
<comment type="caution">
    <text evidence="9">The sequence shown here is derived from an EMBL/GenBank/DDBJ whole genome shotgun (WGS) entry which is preliminary data.</text>
</comment>
<gene>
    <name evidence="9" type="primary">feuB</name>
    <name evidence="9" type="ORF">DJ90_2733</name>
</gene>
<reference evidence="9 10" key="1">
    <citation type="submission" date="2014-04" db="EMBL/GenBank/DDBJ databases">
        <authorList>
            <person name="Bishop-Lilly K.A."/>
            <person name="Broomall S.M."/>
            <person name="Chain P.S."/>
            <person name="Chertkov O."/>
            <person name="Coyne S.R."/>
            <person name="Daligault H.E."/>
            <person name="Davenport K.W."/>
            <person name="Erkkila T."/>
            <person name="Frey K.G."/>
            <person name="Gibbons H.S."/>
            <person name="Gu W."/>
            <person name="Jaissle J."/>
            <person name="Johnson S.L."/>
            <person name="Koroleva G.I."/>
            <person name="Ladner J.T."/>
            <person name="Lo C.-C."/>
            <person name="Minogue T.D."/>
            <person name="Munk C."/>
            <person name="Palacios G.F."/>
            <person name="Redden C.L."/>
            <person name="Rosenzweig C.N."/>
            <person name="Scholz M.B."/>
            <person name="Teshima H."/>
            <person name="Xu Y."/>
        </authorList>
    </citation>
    <scope>NUCLEOTIDE SEQUENCE [LARGE SCALE GENOMIC DNA]</scope>
    <source>
        <strain evidence="9 10">8244</strain>
    </source>
</reference>
<dbReference type="Pfam" id="PF01032">
    <property type="entry name" value="FecCD"/>
    <property type="match status" value="1"/>
</dbReference>
<dbReference type="GO" id="GO:0033214">
    <property type="term" value="P:siderophore-iron import into cell"/>
    <property type="evidence" value="ECO:0007669"/>
    <property type="project" value="TreeGrafter"/>
</dbReference>
<feature type="transmembrane region" description="Helical" evidence="8">
    <location>
        <begin position="204"/>
        <end position="226"/>
    </location>
</feature>
<dbReference type="HOGENOM" id="CLU_013016_1_0_9"/>
<dbReference type="Gene3D" id="1.10.3470.10">
    <property type="entry name" value="ABC transporter involved in vitamin B12 uptake, BtuC"/>
    <property type="match status" value="1"/>
</dbReference>
<dbReference type="PANTHER" id="PTHR30472">
    <property type="entry name" value="FERRIC ENTEROBACTIN TRANSPORT SYSTEM PERMEASE PROTEIN"/>
    <property type="match status" value="1"/>
</dbReference>
<dbReference type="InterPro" id="IPR000522">
    <property type="entry name" value="ABC_transptr_permease_BtuC"/>
</dbReference>
<comment type="similarity">
    <text evidence="2">Belongs to the binding-protein-dependent transport system permease family. FecCD subfamily.</text>
</comment>
<evidence type="ECO:0000256" key="4">
    <source>
        <dbReference type="ARBA" id="ARBA00022475"/>
    </source>
</evidence>
<feature type="transmembrane region" description="Helical" evidence="8">
    <location>
        <begin position="74"/>
        <end position="94"/>
    </location>
</feature>
<dbReference type="FunFam" id="1.10.3470.10:FF:000001">
    <property type="entry name" value="Vitamin B12 ABC transporter permease BtuC"/>
    <property type="match status" value="1"/>
</dbReference>
<comment type="subcellular location">
    <subcellularLocation>
        <location evidence="1">Cell membrane</location>
        <topology evidence="1">Multi-pass membrane protein</topology>
    </subcellularLocation>
</comment>
<sequence length="345" mass="36042">MSGNIRTGTPAGIRKLRIAGLLTLGILLIAVTIAGSVLHGTKPITYDKVWDAVVHFDAGNIDDQIVRASRIPRALGALLIGALLAVSGALMQGITRNPLASPSIMGISDGSAFAVTLCMAFMPGTTNMGMIGYSLAGSALGACLVFGLSRVLPGGSSPVMLAVLGTLLGTFLGGVSQALASYFQVSQNISFWYNARLHDIAPEMLWLAVPFGIFGLLLALLLARPVTALALGDELASELGLNVKLIKAAAMLGVVVMTGAAVAIAGKIAFVGLIMPHITRLLVGPDYRRVIPFAALLGALFLAWCDLLSRFLNPPFEVPVGVVTALFGVPYFLYLIKTRGGERSE</sequence>
<dbReference type="InterPro" id="IPR037294">
    <property type="entry name" value="ABC_BtuC-like"/>
</dbReference>
<feature type="transmembrane region" description="Helical" evidence="8">
    <location>
        <begin position="18"/>
        <end position="38"/>
    </location>
</feature>
<feature type="transmembrane region" description="Helical" evidence="8">
    <location>
        <begin position="318"/>
        <end position="336"/>
    </location>
</feature>
<keyword evidence="7 8" id="KW-0472">Membrane</keyword>
<protein>
    <submittedName>
        <fullName evidence="9">Iron-uptake system permease protein feuB</fullName>
    </submittedName>
</protein>
<dbReference type="EMBL" id="JMQA01000024">
    <property type="protein sequence ID" value="KFN09200.1"/>
    <property type="molecule type" value="Genomic_DNA"/>
</dbReference>
<evidence type="ECO:0000313" key="10">
    <source>
        <dbReference type="Proteomes" id="UP000029278"/>
    </source>
</evidence>
<evidence type="ECO:0000256" key="5">
    <source>
        <dbReference type="ARBA" id="ARBA00022692"/>
    </source>
</evidence>
<dbReference type="STRING" id="44252.DJ90_2733"/>
<keyword evidence="3" id="KW-0813">Transport</keyword>
<dbReference type="SUPFAM" id="SSF81345">
    <property type="entry name" value="ABC transporter involved in vitamin B12 uptake, BtuC"/>
    <property type="match status" value="1"/>
</dbReference>
<feature type="transmembrane region" description="Helical" evidence="8">
    <location>
        <begin position="159"/>
        <end position="183"/>
    </location>
</feature>
<dbReference type="Proteomes" id="UP000029278">
    <property type="component" value="Unassembled WGS sequence"/>
</dbReference>
<evidence type="ECO:0000313" key="9">
    <source>
        <dbReference type="EMBL" id="KFN09200.1"/>
    </source>
</evidence>
<feature type="transmembrane region" description="Helical" evidence="8">
    <location>
        <begin position="100"/>
        <end position="121"/>
    </location>
</feature>
<keyword evidence="6 8" id="KW-1133">Transmembrane helix</keyword>
<keyword evidence="5 8" id="KW-0812">Transmembrane</keyword>
<keyword evidence="4" id="KW-1003">Cell membrane</keyword>
<evidence type="ECO:0000256" key="2">
    <source>
        <dbReference type="ARBA" id="ARBA00007935"/>
    </source>
</evidence>
<dbReference type="OrthoDB" id="9811721at2"/>
<dbReference type="GO" id="GO:0005886">
    <property type="term" value="C:plasma membrane"/>
    <property type="evidence" value="ECO:0007669"/>
    <property type="project" value="UniProtKB-SubCell"/>
</dbReference>
<keyword evidence="10" id="KW-1185">Reference proteome</keyword>
<evidence type="ECO:0000256" key="7">
    <source>
        <dbReference type="ARBA" id="ARBA00023136"/>
    </source>
</evidence>